<accession>A0AA37L1S6</accession>
<dbReference type="PANTHER" id="PTHR44145">
    <property type="entry name" value="DNAJ HOMOLOG SUBFAMILY A MEMBER 3, MITOCHONDRIAL"/>
    <property type="match status" value="1"/>
</dbReference>
<evidence type="ECO:0000256" key="1">
    <source>
        <dbReference type="ARBA" id="ARBA00023186"/>
    </source>
</evidence>
<dbReference type="Gene3D" id="1.10.287.110">
    <property type="entry name" value="DnaJ domain"/>
    <property type="match status" value="1"/>
</dbReference>
<evidence type="ECO:0000259" key="2">
    <source>
        <dbReference type="PROSITE" id="PS50076"/>
    </source>
</evidence>
<organism evidence="3 4">
    <name type="scientific">Colletotrichum spaethianum</name>
    <dbReference type="NCBI Taxonomy" id="700344"/>
    <lineage>
        <taxon>Eukaryota</taxon>
        <taxon>Fungi</taxon>
        <taxon>Dikarya</taxon>
        <taxon>Ascomycota</taxon>
        <taxon>Pezizomycotina</taxon>
        <taxon>Sordariomycetes</taxon>
        <taxon>Hypocreomycetidae</taxon>
        <taxon>Glomerellales</taxon>
        <taxon>Glomerellaceae</taxon>
        <taxon>Colletotrichum</taxon>
        <taxon>Colletotrichum spaethianum species complex</taxon>
    </lineage>
</organism>
<gene>
    <name evidence="3" type="ORF">ColSpa_00559</name>
</gene>
<keyword evidence="1" id="KW-0143">Chaperone</keyword>
<feature type="domain" description="J" evidence="2">
    <location>
        <begin position="8"/>
        <end position="74"/>
    </location>
</feature>
<dbReference type="RefSeq" id="XP_049122728.1">
    <property type="nucleotide sequence ID" value="XM_049266771.1"/>
</dbReference>
<dbReference type="CDD" id="cd06257">
    <property type="entry name" value="DnaJ"/>
    <property type="match status" value="1"/>
</dbReference>
<dbReference type="SUPFAM" id="SSF46565">
    <property type="entry name" value="Chaperone J-domain"/>
    <property type="match status" value="1"/>
</dbReference>
<sequence>MQPPSKADYYVSLGVQQSATAQEIRQAYRALALKYHPDKQGQGVNVDAKEFRKIQEAYEALRDESKRAQYDEFYVYIQREWVEYRRWQKTEDPFEQKRRLRAEERQKRAMANENARMQTRAWGNAFESGEKDF</sequence>
<name>A0AA37L1S6_9PEZI</name>
<evidence type="ECO:0000313" key="4">
    <source>
        <dbReference type="Proteomes" id="UP001055115"/>
    </source>
</evidence>
<keyword evidence="4" id="KW-1185">Reference proteome</keyword>
<proteinExistence type="predicted"/>
<dbReference type="SMART" id="SM00271">
    <property type="entry name" value="DnaJ"/>
    <property type="match status" value="1"/>
</dbReference>
<reference evidence="3 4" key="1">
    <citation type="submission" date="2022-03" db="EMBL/GenBank/DDBJ databases">
        <title>Genome data of Colletotrichum spp.</title>
        <authorList>
            <person name="Utami Y.D."/>
            <person name="Hiruma K."/>
        </authorList>
    </citation>
    <scope>NUCLEOTIDE SEQUENCE [LARGE SCALE GENOMIC DNA]</scope>
    <source>
        <strain evidence="3 4">MAFF 239500</strain>
    </source>
</reference>
<protein>
    <submittedName>
        <fullName evidence="3">Chaperone protein DnaJ</fullName>
    </submittedName>
</protein>
<dbReference type="InterPro" id="IPR001623">
    <property type="entry name" value="DnaJ_domain"/>
</dbReference>
<dbReference type="EMBL" id="BQXU01000001">
    <property type="protein sequence ID" value="GKT40378.1"/>
    <property type="molecule type" value="Genomic_DNA"/>
</dbReference>
<comment type="caution">
    <text evidence="3">The sequence shown here is derived from an EMBL/GenBank/DDBJ whole genome shotgun (WGS) entry which is preliminary data.</text>
</comment>
<dbReference type="PROSITE" id="PS00636">
    <property type="entry name" value="DNAJ_1"/>
    <property type="match status" value="1"/>
</dbReference>
<dbReference type="InterPro" id="IPR018253">
    <property type="entry name" value="DnaJ_domain_CS"/>
</dbReference>
<evidence type="ECO:0000313" key="3">
    <source>
        <dbReference type="EMBL" id="GKT40378.1"/>
    </source>
</evidence>
<dbReference type="GeneID" id="73321361"/>
<dbReference type="InterPro" id="IPR051938">
    <property type="entry name" value="Apopto_cytoskel_mod"/>
</dbReference>
<dbReference type="Proteomes" id="UP001055115">
    <property type="component" value="Unassembled WGS sequence"/>
</dbReference>
<dbReference type="PANTHER" id="PTHR44145:SF3">
    <property type="entry name" value="DNAJ HOMOLOG SUBFAMILY A MEMBER 3, MITOCHONDRIAL"/>
    <property type="match status" value="1"/>
</dbReference>
<dbReference type="PROSITE" id="PS50076">
    <property type="entry name" value="DNAJ_2"/>
    <property type="match status" value="1"/>
</dbReference>
<dbReference type="PRINTS" id="PR00625">
    <property type="entry name" value="JDOMAIN"/>
</dbReference>
<dbReference type="AlphaFoldDB" id="A0AA37L1S6"/>
<dbReference type="Pfam" id="PF00226">
    <property type="entry name" value="DnaJ"/>
    <property type="match status" value="1"/>
</dbReference>
<dbReference type="InterPro" id="IPR036869">
    <property type="entry name" value="J_dom_sf"/>
</dbReference>